<accession>Q9I8B6</accession>
<evidence type="ECO:0000256" key="11">
    <source>
        <dbReference type="ARBA" id="ARBA00023180"/>
    </source>
</evidence>
<feature type="transmembrane region" description="Helical" evidence="14">
    <location>
        <begin position="140"/>
        <end position="163"/>
    </location>
</feature>
<dbReference type="PRINTS" id="PR00245">
    <property type="entry name" value="OLFACTORYR"/>
</dbReference>
<feature type="transmembrane region" description="Helical" evidence="14">
    <location>
        <begin position="101"/>
        <end position="120"/>
    </location>
</feature>
<dbReference type="GO" id="GO:0004930">
    <property type="term" value="F:G protein-coupled receptor activity"/>
    <property type="evidence" value="ECO:0007669"/>
    <property type="project" value="UniProtKB-KW"/>
</dbReference>
<keyword evidence="5 14" id="KW-0552">Olfaction</keyword>
<dbReference type="InterPro" id="IPR000725">
    <property type="entry name" value="Olfact_rcpt"/>
</dbReference>
<name>Q9I8B6_XENLA</name>
<evidence type="ECO:0000313" key="16">
    <source>
        <dbReference type="EMBL" id="CAC00729.1"/>
    </source>
</evidence>
<sequence>MQEKNQTLVSEIILLGFQNLQNIKIYSFSLFLLIYIITVCENVLIIVLVSSSRNLQSPMYFFLQQLALSDLLQITNILPILLQTIIYGRSTLSLVGCITQLYFFGASEACEFLLLSVMSFDRYVAIRIPLRYTSILNQRVCFILILMSWVLGFGIAVVTANLIGALEFCDQNTINHFFCDFYPLLELSCSDTFSLQFEAFFLFVPMVFLPFILVIVSYVCIAHAILKIVSNTGRQKAFSTCSSHMTVVSIFYGNIIAIYLFPPKKQSSTINKVLSLLYTIVIPMVNPVIYSLRNKDIKEALKVKVNEFCKSVNI</sequence>
<dbReference type="PRINTS" id="PR00237">
    <property type="entry name" value="GPCRRHODOPSN"/>
</dbReference>
<dbReference type="Pfam" id="PF13853">
    <property type="entry name" value="7tm_4"/>
    <property type="match status" value="1"/>
</dbReference>
<evidence type="ECO:0000256" key="14">
    <source>
        <dbReference type="RuleBase" id="RU363047"/>
    </source>
</evidence>
<keyword evidence="6 14" id="KW-1133">Transmembrane helix</keyword>
<dbReference type="EMBL" id="AJ250758">
    <property type="protein sequence ID" value="CAC00729.1"/>
    <property type="molecule type" value="mRNA"/>
</dbReference>
<feature type="transmembrane region" description="Helical" evidence="14">
    <location>
        <begin position="238"/>
        <end position="261"/>
    </location>
</feature>
<evidence type="ECO:0000256" key="1">
    <source>
        <dbReference type="ARBA" id="ARBA00004651"/>
    </source>
</evidence>
<dbReference type="PROSITE" id="PS50262">
    <property type="entry name" value="G_PROTEIN_RECEP_F1_2"/>
    <property type="match status" value="1"/>
</dbReference>
<dbReference type="GeneID" id="398114"/>
<evidence type="ECO:0000313" key="17">
    <source>
        <dbReference type="Xenbase" id="XB-GENE-5904138"/>
    </source>
</evidence>
<feature type="transmembrane region" description="Helical" evidence="14">
    <location>
        <begin position="25"/>
        <end position="49"/>
    </location>
</feature>
<dbReference type="Xenbase" id="XB-GENE-5904138">
    <property type="gene designation" value="or1s1.L"/>
</dbReference>
<dbReference type="InterPro" id="IPR050939">
    <property type="entry name" value="Olfactory_GPCR1"/>
</dbReference>
<keyword evidence="10 13" id="KW-0675">Receptor</keyword>
<dbReference type="PROSITE" id="PS00237">
    <property type="entry name" value="G_PROTEIN_RECEP_F1_1"/>
    <property type="match status" value="1"/>
</dbReference>
<reference evidence="16" key="1">
    <citation type="submission" date="1999-11" db="EMBL/GenBank/DDBJ databases">
        <title>Two classes of olfactory receptors: molecular and functional studies.</title>
        <authorList>
            <person name="Mezler M."/>
            <person name="Breer H."/>
        </authorList>
    </citation>
    <scope>NUCLEOTIDE SEQUENCE</scope>
    <source>
        <tissue evidence="16">Olfactory epithelium</tissue>
    </source>
</reference>
<dbReference type="InterPro" id="IPR017452">
    <property type="entry name" value="GPCR_Rhodpsn_7TM"/>
</dbReference>
<evidence type="ECO:0000256" key="4">
    <source>
        <dbReference type="ARBA" id="ARBA00022692"/>
    </source>
</evidence>
<evidence type="ECO:0000259" key="15">
    <source>
        <dbReference type="PROSITE" id="PS50262"/>
    </source>
</evidence>
<feature type="domain" description="G-protein coupled receptors family 1 profile" evidence="15">
    <location>
        <begin position="41"/>
        <end position="290"/>
    </location>
</feature>
<feature type="transmembrane region" description="Helical" evidence="14">
    <location>
        <begin position="200"/>
        <end position="226"/>
    </location>
</feature>
<dbReference type="AlphaFoldDB" id="Q9I8B6"/>
<evidence type="ECO:0000256" key="2">
    <source>
        <dbReference type="ARBA" id="ARBA00022475"/>
    </source>
</evidence>
<keyword evidence="3 14" id="KW-0716">Sensory transduction</keyword>
<dbReference type="InterPro" id="IPR000276">
    <property type="entry name" value="GPCR_Rhodpsn"/>
</dbReference>
<evidence type="ECO:0000256" key="3">
    <source>
        <dbReference type="ARBA" id="ARBA00022606"/>
    </source>
</evidence>
<comment type="similarity">
    <text evidence="13">Belongs to the G-protein coupled receptor 1 family.</text>
</comment>
<dbReference type="Gene3D" id="1.20.1070.10">
    <property type="entry name" value="Rhodopsin 7-helix transmembrane proteins"/>
    <property type="match status" value="1"/>
</dbReference>
<keyword evidence="12 13" id="KW-0807">Transducer</keyword>
<dbReference type="KEGG" id="xla:398114"/>
<dbReference type="GO" id="GO:0005886">
    <property type="term" value="C:plasma membrane"/>
    <property type="evidence" value="ECO:0007669"/>
    <property type="project" value="UniProtKB-SubCell"/>
</dbReference>
<keyword evidence="11" id="KW-0325">Glycoprotein</keyword>
<evidence type="ECO:0000256" key="5">
    <source>
        <dbReference type="ARBA" id="ARBA00022725"/>
    </source>
</evidence>
<dbReference type="RefSeq" id="NP_001081908.1">
    <property type="nucleotide sequence ID" value="NM_001088439.1"/>
</dbReference>
<dbReference type="GO" id="GO:0004984">
    <property type="term" value="F:olfactory receptor activity"/>
    <property type="evidence" value="ECO:0007669"/>
    <property type="project" value="InterPro"/>
</dbReference>
<evidence type="ECO:0000256" key="9">
    <source>
        <dbReference type="ARBA" id="ARBA00023157"/>
    </source>
</evidence>
<keyword evidence="2 14" id="KW-1003">Cell membrane</keyword>
<gene>
    <name evidence="17" type="primary">or1s1.L</name>
    <name evidence="17" type="synonym">or1s1</name>
    <name evidence="16" type="synonym">xb352</name>
</gene>
<evidence type="ECO:0000256" key="8">
    <source>
        <dbReference type="ARBA" id="ARBA00023136"/>
    </source>
</evidence>
<evidence type="ECO:0000256" key="13">
    <source>
        <dbReference type="RuleBase" id="RU000688"/>
    </source>
</evidence>
<evidence type="ECO:0000256" key="12">
    <source>
        <dbReference type="ARBA" id="ARBA00023224"/>
    </source>
</evidence>
<dbReference type="FunFam" id="1.20.1070.10:FF:000010">
    <property type="entry name" value="Olfactory receptor"/>
    <property type="match status" value="1"/>
</dbReference>
<evidence type="ECO:0000256" key="6">
    <source>
        <dbReference type="ARBA" id="ARBA00022989"/>
    </source>
</evidence>
<dbReference type="SUPFAM" id="SSF81321">
    <property type="entry name" value="Family A G protein-coupled receptor-like"/>
    <property type="match status" value="1"/>
</dbReference>
<keyword evidence="4 13" id="KW-0812">Transmembrane</keyword>
<dbReference type="AGR" id="Xenbase:XB-GENE-5904138"/>
<protein>
    <recommendedName>
        <fullName evidence="14">Olfactory receptor</fullName>
    </recommendedName>
</protein>
<organism evidence="16">
    <name type="scientific">Xenopus laevis</name>
    <name type="common">African clawed frog</name>
    <dbReference type="NCBI Taxonomy" id="8355"/>
    <lineage>
        <taxon>Eukaryota</taxon>
        <taxon>Metazoa</taxon>
        <taxon>Chordata</taxon>
        <taxon>Craniata</taxon>
        <taxon>Vertebrata</taxon>
        <taxon>Euteleostomi</taxon>
        <taxon>Amphibia</taxon>
        <taxon>Batrachia</taxon>
        <taxon>Anura</taxon>
        <taxon>Pipoidea</taxon>
        <taxon>Pipidae</taxon>
        <taxon>Xenopodinae</taxon>
        <taxon>Xenopus</taxon>
        <taxon>Xenopus</taxon>
    </lineage>
</organism>
<keyword evidence="8 14" id="KW-0472">Membrane</keyword>
<evidence type="ECO:0000256" key="10">
    <source>
        <dbReference type="ARBA" id="ARBA00023170"/>
    </source>
</evidence>
<proteinExistence type="evidence at transcript level"/>
<dbReference type="CTD" id="398114"/>
<keyword evidence="7 13" id="KW-0297">G-protein coupled receptor</keyword>
<feature type="transmembrane region" description="Helical" evidence="14">
    <location>
        <begin position="273"/>
        <end position="292"/>
    </location>
</feature>
<comment type="subcellular location">
    <subcellularLocation>
        <location evidence="1 14">Cell membrane</location>
        <topology evidence="1 14">Multi-pass membrane protein</topology>
    </subcellularLocation>
</comment>
<dbReference type="PANTHER" id="PTHR24242:SF398">
    <property type="entry name" value="OLFACTORY RECEPTOR 11L1-LIKE"/>
    <property type="match status" value="1"/>
</dbReference>
<dbReference type="OrthoDB" id="5967130at2759"/>
<keyword evidence="9" id="KW-1015">Disulfide bond</keyword>
<dbReference type="PANTHER" id="PTHR24242">
    <property type="entry name" value="G-PROTEIN COUPLED RECEPTOR"/>
    <property type="match status" value="1"/>
</dbReference>
<evidence type="ECO:0000256" key="7">
    <source>
        <dbReference type="ARBA" id="ARBA00023040"/>
    </source>
</evidence>